<organism evidence="2 3">
    <name type="scientific">Streblomastix strix</name>
    <dbReference type="NCBI Taxonomy" id="222440"/>
    <lineage>
        <taxon>Eukaryota</taxon>
        <taxon>Metamonada</taxon>
        <taxon>Preaxostyla</taxon>
        <taxon>Oxymonadida</taxon>
        <taxon>Streblomastigidae</taxon>
        <taxon>Streblomastix</taxon>
    </lineage>
</organism>
<protein>
    <recommendedName>
        <fullName evidence="1">YDG domain-containing protein</fullName>
    </recommendedName>
</protein>
<proteinExistence type="predicted"/>
<evidence type="ECO:0000259" key="1">
    <source>
        <dbReference type="Pfam" id="PF18657"/>
    </source>
</evidence>
<evidence type="ECO:0000313" key="3">
    <source>
        <dbReference type="Proteomes" id="UP000324800"/>
    </source>
</evidence>
<name>A0A5J4PPA5_9EUKA</name>
<dbReference type="InterPro" id="IPR041248">
    <property type="entry name" value="YDG"/>
</dbReference>
<dbReference type="AlphaFoldDB" id="A0A5J4PPA5"/>
<dbReference type="EMBL" id="SNRW01049759">
    <property type="protein sequence ID" value="KAA6310434.1"/>
    <property type="molecule type" value="Genomic_DNA"/>
</dbReference>
<gene>
    <name evidence="2" type="ORF">EZS28_056313</name>
</gene>
<reference evidence="2 3" key="1">
    <citation type="submission" date="2019-03" db="EMBL/GenBank/DDBJ databases">
        <title>Single cell metagenomics reveals metabolic interactions within the superorganism composed of flagellate Streblomastix strix and complex community of Bacteroidetes bacteria on its surface.</title>
        <authorList>
            <person name="Treitli S.C."/>
            <person name="Kolisko M."/>
            <person name="Husnik F."/>
            <person name="Keeling P."/>
            <person name="Hampl V."/>
        </authorList>
    </citation>
    <scope>NUCLEOTIDE SEQUENCE [LARGE SCALE GENOMIC DNA]</scope>
    <source>
        <strain evidence="2">ST1C</strain>
    </source>
</reference>
<comment type="caution">
    <text evidence="2">The sequence shown here is derived from an EMBL/GenBank/DDBJ whole genome shotgun (WGS) entry which is preliminary data.</text>
</comment>
<dbReference type="Pfam" id="PF18657">
    <property type="entry name" value="YDG"/>
    <property type="match status" value="1"/>
</dbReference>
<feature type="domain" description="YDG" evidence="1">
    <location>
        <begin position="5"/>
        <end position="66"/>
    </location>
</feature>
<feature type="non-terminal residue" evidence="2">
    <location>
        <position position="1"/>
    </location>
</feature>
<evidence type="ECO:0000313" key="2">
    <source>
        <dbReference type="EMBL" id="KAA6310434.1"/>
    </source>
</evidence>
<accession>A0A5J4PPA5</accession>
<sequence>SSQGSITKVYDGTPIVPSGQINLTGIVALDTVTATGSYNNANNGAGKTITYGLGGASALNYTLANGTGAITSLIISIQILSRVKAFVASDTNYKGFKINGIVNIDSIDVQVTAQTAGYTSTPNSPITFTLTGYPNNNYKLSTTVTGINAGSGYTLLLVDNSAGLGHILSGDGTATYFN</sequence>
<dbReference type="Proteomes" id="UP000324800">
    <property type="component" value="Unassembled WGS sequence"/>
</dbReference>
<feature type="non-terminal residue" evidence="2">
    <location>
        <position position="178"/>
    </location>
</feature>